<feature type="domain" description="Outer membrane protein beta-barrel" evidence="3">
    <location>
        <begin position="224"/>
        <end position="388"/>
    </location>
</feature>
<feature type="transmembrane region" description="Helical" evidence="2">
    <location>
        <begin position="47"/>
        <end position="71"/>
    </location>
</feature>
<feature type="region of interest" description="Disordered" evidence="1">
    <location>
        <begin position="128"/>
        <end position="190"/>
    </location>
</feature>
<dbReference type="Gene3D" id="2.40.160.20">
    <property type="match status" value="1"/>
</dbReference>
<keyword evidence="5" id="KW-1185">Reference proteome</keyword>
<feature type="compositionally biased region" description="Basic and acidic residues" evidence="1">
    <location>
        <begin position="178"/>
        <end position="190"/>
    </location>
</feature>
<comment type="caution">
    <text evidence="4">The sequence shown here is derived from an EMBL/GenBank/DDBJ whole genome shotgun (WGS) entry which is preliminary data.</text>
</comment>
<evidence type="ECO:0000313" key="5">
    <source>
        <dbReference type="Proteomes" id="UP000297861"/>
    </source>
</evidence>
<evidence type="ECO:0000256" key="2">
    <source>
        <dbReference type="SAM" id="Phobius"/>
    </source>
</evidence>
<reference evidence="4 5" key="1">
    <citation type="submission" date="2019-03" db="EMBL/GenBank/DDBJ databases">
        <title>San Antonio Military Medical Center submission to MRSN (WRAIR), pending publication.</title>
        <authorList>
            <person name="Blyth D.M."/>
            <person name="Mccarthy S.L."/>
            <person name="Schall S.E."/>
            <person name="Stam J.A."/>
            <person name="Ong A.C."/>
            <person name="Mcgann P.T."/>
        </authorList>
    </citation>
    <scope>NUCLEOTIDE SEQUENCE [LARGE SCALE GENOMIC DNA]</scope>
    <source>
        <strain evidence="4 5">MRSN571793</strain>
    </source>
</reference>
<accession>A0A4Y8KYL6</accession>
<keyword evidence="2" id="KW-0472">Membrane</keyword>
<dbReference type="SUPFAM" id="SSF56925">
    <property type="entry name" value="OMPA-like"/>
    <property type="match status" value="1"/>
</dbReference>
<evidence type="ECO:0000313" key="4">
    <source>
        <dbReference type="EMBL" id="TFD95443.1"/>
    </source>
</evidence>
<gene>
    <name evidence="4" type="ORF">E2605_13600</name>
</gene>
<evidence type="ECO:0000256" key="1">
    <source>
        <dbReference type="SAM" id="MobiDB-lite"/>
    </source>
</evidence>
<protein>
    <submittedName>
        <fullName evidence="4">PorT family protein</fullName>
    </submittedName>
</protein>
<organism evidence="4 5">
    <name type="scientific">Dysgonomonas capnocytophagoides</name>
    <dbReference type="NCBI Taxonomy" id="45254"/>
    <lineage>
        <taxon>Bacteria</taxon>
        <taxon>Pseudomonadati</taxon>
        <taxon>Bacteroidota</taxon>
        <taxon>Bacteroidia</taxon>
        <taxon>Bacteroidales</taxon>
        <taxon>Dysgonomonadaceae</taxon>
        <taxon>Dysgonomonas</taxon>
    </lineage>
</organism>
<evidence type="ECO:0000259" key="3">
    <source>
        <dbReference type="Pfam" id="PF13568"/>
    </source>
</evidence>
<dbReference type="InterPro" id="IPR011250">
    <property type="entry name" value="OMP/PagP_B-barrel"/>
</dbReference>
<dbReference type="OrthoDB" id="1150526at2"/>
<proteinExistence type="predicted"/>
<dbReference type="STRING" id="1121485.GCA_000426485_01545"/>
<dbReference type="Proteomes" id="UP000297861">
    <property type="component" value="Unassembled WGS sequence"/>
</dbReference>
<dbReference type="EMBL" id="SOML01000008">
    <property type="protein sequence ID" value="TFD95443.1"/>
    <property type="molecule type" value="Genomic_DNA"/>
</dbReference>
<dbReference type="Pfam" id="PF13568">
    <property type="entry name" value="OMP_b-brl_2"/>
    <property type="match status" value="1"/>
</dbReference>
<dbReference type="AlphaFoldDB" id="A0A4Y8KYL6"/>
<sequence>MVPDKDHIKKVFASKLKGIEQDSPAFMWERIESGLIAQERKPNTRKLIYKIAGWSTAAAAAVVAFGLFLFLPKGGEEALTNHVAIVQPMPEPAVPESQVGDSVLPSIEKDSHSTGNQSGKRSSEILFAHSDNTEKDNNTGVIGAEDVKKEELVKPALSSPNSSQPEKKEMLAASAPIKKQEEKKSEETDADLQRQIDAFAAEGLKTEKLLADNAEAESVSSSHKGLALGVNGGGAFSKADGYKRTVVAMANADQQFSLRSETVKLEHNQPITFGLSINKRITDRLSIESGINYAYLSSKIKSKSASSYSRNNAQYFHYLGIPLTLNYNIAEWNRLRLYISAGGAIQKDIYGRLNRSGGISQSSVSDKKNISQKNVQMSLTSSVGISYPIYGNMSVYTTVGGAYYIDAKNEYETIYSDKKWLLNLNLGVKFGF</sequence>
<keyword evidence="2" id="KW-0812">Transmembrane</keyword>
<keyword evidence="2" id="KW-1133">Transmembrane helix</keyword>
<dbReference type="RefSeq" id="WP_134436872.1">
    <property type="nucleotide sequence ID" value="NZ_SOML01000008.1"/>
</dbReference>
<name>A0A4Y8KYL6_9BACT</name>
<dbReference type="InterPro" id="IPR025665">
    <property type="entry name" value="Beta-barrel_OMP_2"/>
</dbReference>